<keyword evidence="1" id="KW-0812">Transmembrane</keyword>
<accession>A0A919WKD1</accession>
<evidence type="ECO:0000313" key="2">
    <source>
        <dbReference type="EMBL" id="GIN63317.1"/>
    </source>
</evidence>
<dbReference type="PANTHER" id="PTHR41324">
    <property type="entry name" value="MEMBRANE PROTEIN-RELATED"/>
    <property type="match status" value="1"/>
</dbReference>
<dbReference type="InterPro" id="IPR018710">
    <property type="entry name" value="DUF2232"/>
</dbReference>
<keyword evidence="1" id="KW-0472">Membrane</keyword>
<feature type="transmembrane region" description="Helical" evidence="1">
    <location>
        <begin position="170"/>
        <end position="195"/>
    </location>
</feature>
<evidence type="ECO:0000256" key="1">
    <source>
        <dbReference type="SAM" id="Phobius"/>
    </source>
</evidence>
<gene>
    <name evidence="2" type="ORF">J27TS8_33100</name>
</gene>
<feature type="transmembrane region" description="Helical" evidence="1">
    <location>
        <begin position="238"/>
        <end position="265"/>
    </location>
</feature>
<dbReference type="PANTHER" id="PTHR41324:SF1">
    <property type="entry name" value="DUF2232 DOMAIN-CONTAINING PROTEIN"/>
    <property type="match status" value="1"/>
</dbReference>
<feature type="transmembrane region" description="Helical" evidence="1">
    <location>
        <begin position="216"/>
        <end position="232"/>
    </location>
</feature>
<dbReference type="RefSeq" id="WP_212934120.1">
    <property type="nucleotide sequence ID" value="NZ_BORC01000005.1"/>
</dbReference>
<keyword evidence="1" id="KW-1133">Transmembrane helix</keyword>
<protein>
    <submittedName>
        <fullName evidence="2">Membrane protein</fullName>
    </submittedName>
</protein>
<organism evidence="2 3">
    <name type="scientific">Robertmurraya siralis</name>
    <dbReference type="NCBI Taxonomy" id="77777"/>
    <lineage>
        <taxon>Bacteria</taxon>
        <taxon>Bacillati</taxon>
        <taxon>Bacillota</taxon>
        <taxon>Bacilli</taxon>
        <taxon>Bacillales</taxon>
        <taxon>Bacillaceae</taxon>
        <taxon>Robertmurraya</taxon>
    </lineage>
</organism>
<evidence type="ECO:0000313" key="3">
    <source>
        <dbReference type="Proteomes" id="UP000682111"/>
    </source>
</evidence>
<dbReference type="AlphaFoldDB" id="A0A919WKD1"/>
<proteinExistence type="predicted"/>
<feature type="transmembrane region" description="Helical" evidence="1">
    <location>
        <begin position="277"/>
        <end position="299"/>
    </location>
</feature>
<keyword evidence="3" id="KW-1185">Reference proteome</keyword>
<sequence>MKNAHKLTEGALFLAIFAVLLLITIYIPVLGVVVNLFIPLPFIMFSAKNDRKSSLVLLLGAIFISFIVGMVLAIPLALSYGLTGIVIGDFIREKKSRVAGFIAGAMTFLLTLVIQYVISVVFLEMDIIQETMQIFEQSISQAMNMLEAFGQAPDPQMVEQFETSVEMLKVLVPSIFVMLSFTTVFIIELLSFPIAKRFGIAVPKWKSFQELRLPKSLLWYYLLVLIISILLNPEQGTFLYTATMNLSFILQLFMVLQGLSFIYYLSYVKEMPKIIPILVTVFTFIFPIVLYIVRILGIIDLGFDLRKRLETKK</sequence>
<dbReference type="Pfam" id="PF09991">
    <property type="entry name" value="DUF2232"/>
    <property type="match status" value="1"/>
</dbReference>
<reference evidence="2" key="1">
    <citation type="submission" date="2021-03" db="EMBL/GenBank/DDBJ databases">
        <title>Antimicrobial resistance genes in bacteria isolated from Japanese honey, and their potential for conferring macrolide and lincosamide resistance in the American foulbrood pathogen Paenibacillus larvae.</title>
        <authorList>
            <person name="Okamoto M."/>
            <person name="Kumagai M."/>
            <person name="Kanamori H."/>
            <person name="Takamatsu D."/>
        </authorList>
    </citation>
    <scope>NUCLEOTIDE SEQUENCE</scope>
    <source>
        <strain evidence="2">J27TS8</strain>
    </source>
</reference>
<name>A0A919WKD1_9BACI</name>
<dbReference type="EMBL" id="BORC01000005">
    <property type="protein sequence ID" value="GIN63317.1"/>
    <property type="molecule type" value="Genomic_DNA"/>
</dbReference>
<feature type="transmembrane region" description="Helical" evidence="1">
    <location>
        <begin position="98"/>
        <end position="123"/>
    </location>
</feature>
<comment type="caution">
    <text evidence="2">The sequence shown here is derived from an EMBL/GenBank/DDBJ whole genome shotgun (WGS) entry which is preliminary data.</text>
</comment>
<feature type="transmembrane region" description="Helical" evidence="1">
    <location>
        <begin position="12"/>
        <end position="38"/>
    </location>
</feature>
<dbReference type="Proteomes" id="UP000682111">
    <property type="component" value="Unassembled WGS sequence"/>
</dbReference>
<feature type="transmembrane region" description="Helical" evidence="1">
    <location>
        <begin position="58"/>
        <end position="86"/>
    </location>
</feature>